<comment type="caution">
    <text evidence="2">The sequence shown here is derived from an EMBL/GenBank/DDBJ whole genome shotgun (WGS) entry which is preliminary data.</text>
</comment>
<reference evidence="2 3" key="1">
    <citation type="submission" date="2021-03" db="EMBL/GenBank/DDBJ databases">
        <title>Sequencing the genomes of 1000 actinobacteria strains.</title>
        <authorList>
            <person name="Klenk H.-P."/>
        </authorList>
    </citation>
    <scope>NUCLEOTIDE SEQUENCE [LARGE SCALE GENOMIC DNA]</scope>
    <source>
        <strain evidence="2 3">DSM 44580</strain>
    </source>
</reference>
<feature type="compositionally biased region" description="Basic and acidic residues" evidence="1">
    <location>
        <begin position="123"/>
        <end position="138"/>
    </location>
</feature>
<name>A0ABS5A5R4_9PSEU</name>
<dbReference type="RefSeq" id="WP_086787152.1">
    <property type="nucleotide sequence ID" value="NZ_JAGIOO010000001.1"/>
</dbReference>
<accession>A0ABS5A5R4</accession>
<evidence type="ECO:0008006" key="4">
    <source>
        <dbReference type="Google" id="ProtNLM"/>
    </source>
</evidence>
<dbReference type="Proteomes" id="UP001519363">
    <property type="component" value="Unassembled WGS sequence"/>
</dbReference>
<feature type="region of interest" description="Disordered" evidence="1">
    <location>
        <begin position="1"/>
        <end position="138"/>
    </location>
</feature>
<sequence>MTDPQYPPHPAEQLDEDAMGIDPVQDGVEPPEGWSEADRYGTTGRERTEGESHEQRLAEETADQQPDPVPERPLAETPDDQLDETIDEAPPPPDPELGEIEDPVELADRQDAAAQDGEGWPEVVDRSPEGDAMRVERG</sequence>
<dbReference type="EMBL" id="JAGIOO010000001">
    <property type="protein sequence ID" value="MBP2471636.1"/>
    <property type="molecule type" value="Genomic_DNA"/>
</dbReference>
<keyword evidence="3" id="KW-1185">Reference proteome</keyword>
<protein>
    <recommendedName>
        <fullName evidence="4">DUF5709 domain-containing protein</fullName>
    </recommendedName>
</protein>
<gene>
    <name evidence="2" type="ORF">JOF53_000508</name>
</gene>
<feature type="compositionally biased region" description="Pro residues" evidence="1">
    <location>
        <begin position="1"/>
        <end position="10"/>
    </location>
</feature>
<feature type="compositionally biased region" description="Acidic residues" evidence="1">
    <location>
        <begin position="77"/>
        <end position="87"/>
    </location>
</feature>
<evidence type="ECO:0000313" key="2">
    <source>
        <dbReference type="EMBL" id="MBP2471636.1"/>
    </source>
</evidence>
<proteinExistence type="predicted"/>
<organism evidence="2 3">
    <name type="scientific">Crossiella equi</name>
    <dbReference type="NCBI Taxonomy" id="130796"/>
    <lineage>
        <taxon>Bacteria</taxon>
        <taxon>Bacillati</taxon>
        <taxon>Actinomycetota</taxon>
        <taxon>Actinomycetes</taxon>
        <taxon>Pseudonocardiales</taxon>
        <taxon>Pseudonocardiaceae</taxon>
        <taxon>Crossiella</taxon>
    </lineage>
</organism>
<feature type="compositionally biased region" description="Acidic residues" evidence="1">
    <location>
        <begin position="96"/>
        <end position="105"/>
    </location>
</feature>
<feature type="compositionally biased region" description="Basic and acidic residues" evidence="1">
    <location>
        <begin position="36"/>
        <end position="59"/>
    </location>
</feature>
<evidence type="ECO:0000313" key="3">
    <source>
        <dbReference type="Proteomes" id="UP001519363"/>
    </source>
</evidence>
<evidence type="ECO:0000256" key="1">
    <source>
        <dbReference type="SAM" id="MobiDB-lite"/>
    </source>
</evidence>